<dbReference type="Pfam" id="PF00440">
    <property type="entry name" value="TetR_N"/>
    <property type="match status" value="1"/>
</dbReference>
<dbReference type="PROSITE" id="PS50977">
    <property type="entry name" value="HTH_TETR_2"/>
    <property type="match status" value="1"/>
</dbReference>
<name>A0ABR7F654_9FIRM</name>
<evidence type="ECO:0000256" key="2">
    <source>
        <dbReference type="PROSITE-ProRule" id="PRU00335"/>
    </source>
</evidence>
<dbReference type="InterPro" id="IPR001647">
    <property type="entry name" value="HTH_TetR"/>
</dbReference>
<evidence type="ECO:0000256" key="1">
    <source>
        <dbReference type="ARBA" id="ARBA00023125"/>
    </source>
</evidence>
<evidence type="ECO:0000259" key="3">
    <source>
        <dbReference type="PROSITE" id="PS50977"/>
    </source>
</evidence>
<dbReference type="Proteomes" id="UP000597877">
    <property type="component" value="Unassembled WGS sequence"/>
</dbReference>
<dbReference type="EMBL" id="JACOOZ010000009">
    <property type="protein sequence ID" value="MBC5668682.1"/>
    <property type="molecule type" value="Genomic_DNA"/>
</dbReference>
<organism evidence="4 5">
    <name type="scientific">Eubacterium segne</name>
    <dbReference type="NCBI Taxonomy" id="2763045"/>
    <lineage>
        <taxon>Bacteria</taxon>
        <taxon>Bacillati</taxon>
        <taxon>Bacillota</taxon>
        <taxon>Clostridia</taxon>
        <taxon>Eubacteriales</taxon>
        <taxon>Eubacteriaceae</taxon>
        <taxon>Eubacterium</taxon>
    </lineage>
</organism>
<reference evidence="4 5" key="1">
    <citation type="submission" date="2020-08" db="EMBL/GenBank/DDBJ databases">
        <title>Genome public.</title>
        <authorList>
            <person name="Liu C."/>
            <person name="Sun Q."/>
        </authorList>
    </citation>
    <scope>NUCLEOTIDE SEQUENCE [LARGE SCALE GENOMIC DNA]</scope>
    <source>
        <strain evidence="4 5">BX4</strain>
    </source>
</reference>
<feature type="DNA-binding region" description="H-T-H motif" evidence="2">
    <location>
        <begin position="37"/>
        <end position="56"/>
    </location>
</feature>
<dbReference type="InterPro" id="IPR009057">
    <property type="entry name" value="Homeodomain-like_sf"/>
</dbReference>
<dbReference type="InterPro" id="IPR050624">
    <property type="entry name" value="HTH-type_Tx_Regulator"/>
</dbReference>
<dbReference type="PANTHER" id="PTHR43479:SF11">
    <property type="entry name" value="ACREF_ENVCD OPERON REPRESSOR-RELATED"/>
    <property type="match status" value="1"/>
</dbReference>
<feature type="domain" description="HTH tetR-type" evidence="3">
    <location>
        <begin position="14"/>
        <end position="74"/>
    </location>
</feature>
<accession>A0ABR7F654</accession>
<dbReference type="RefSeq" id="WP_158576873.1">
    <property type="nucleotide sequence ID" value="NZ_JACOOZ010000009.1"/>
</dbReference>
<dbReference type="Gene3D" id="1.10.357.10">
    <property type="entry name" value="Tetracycline Repressor, domain 2"/>
    <property type="match status" value="1"/>
</dbReference>
<evidence type="ECO:0000313" key="4">
    <source>
        <dbReference type="EMBL" id="MBC5668682.1"/>
    </source>
</evidence>
<evidence type="ECO:0000313" key="5">
    <source>
        <dbReference type="Proteomes" id="UP000597877"/>
    </source>
</evidence>
<protein>
    <submittedName>
        <fullName evidence="4">TetR/AcrR family transcriptional regulator</fullName>
    </submittedName>
</protein>
<gene>
    <name evidence="4" type="ORF">H8S00_11945</name>
</gene>
<sequence>MKYLPFSNFTKRNLFTRQCIGQAITELLKSGDFEHITVSDIVKKAGVSRMTFYKYYHTKNDVIKDYMQEIIAGYLETTGNHFTMSEFQDKSHIKDAILFFDKYADFLLTMSDARQYYIIVEALNDFMLKYVYPEYNGSVYELYFYAGALLNTFLKWEELGKSESVDEIVDIVISLIKRNNLSLT</sequence>
<dbReference type="SUPFAM" id="SSF46689">
    <property type="entry name" value="Homeodomain-like"/>
    <property type="match status" value="1"/>
</dbReference>
<dbReference type="PANTHER" id="PTHR43479">
    <property type="entry name" value="ACREF/ENVCD OPERON REPRESSOR-RELATED"/>
    <property type="match status" value="1"/>
</dbReference>
<keyword evidence="1 2" id="KW-0238">DNA-binding</keyword>
<keyword evidence="5" id="KW-1185">Reference proteome</keyword>
<proteinExistence type="predicted"/>
<comment type="caution">
    <text evidence="4">The sequence shown here is derived from an EMBL/GenBank/DDBJ whole genome shotgun (WGS) entry which is preliminary data.</text>
</comment>